<organism evidence="1 2">
    <name type="scientific">Cordyceps javanica</name>
    <dbReference type="NCBI Taxonomy" id="43265"/>
    <lineage>
        <taxon>Eukaryota</taxon>
        <taxon>Fungi</taxon>
        <taxon>Dikarya</taxon>
        <taxon>Ascomycota</taxon>
        <taxon>Pezizomycotina</taxon>
        <taxon>Sordariomycetes</taxon>
        <taxon>Hypocreomycetidae</taxon>
        <taxon>Hypocreales</taxon>
        <taxon>Cordycipitaceae</taxon>
        <taxon>Cordyceps</taxon>
    </lineage>
</organism>
<proteinExistence type="predicted"/>
<dbReference type="AlphaFoldDB" id="A0A545UXQ6"/>
<evidence type="ECO:0000313" key="2">
    <source>
        <dbReference type="Proteomes" id="UP000315783"/>
    </source>
</evidence>
<sequence length="97" mass="10087">MMPNGKRSDRTKPAGACVTCKSAPSRGGFSHMLAQSDEVVKFPSCSLPFLTGVHGKSFLPQFGASIFAALLIQAKGSGRQVAAQPQSRDTGTVAFSA</sequence>
<dbReference type="Proteomes" id="UP000315783">
    <property type="component" value="Unassembled WGS sequence"/>
</dbReference>
<protein>
    <submittedName>
        <fullName evidence="1">Uncharacterized protein</fullName>
    </submittedName>
</protein>
<gene>
    <name evidence="1" type="ORF">IF1G_07134</name>
</gene>
<accession>A0A545UXQ6</accession>
<evidence type="ECO:0000313" key="1">
    <source>
        <dbReference type="EMBL" id="TQV94255.1"/>
    </source>
</evidence>
<keyword evidence="2" id="KW-1185">Reference proteome</keyword>
<comment type="caution">
    <text evidence="1">The sequence shown here is derived from an EMBL/GenBank/DDBJ whole genome shotgun (WGS) entry which is preliminary data.</text>
</comment>
<name>A0A545UXQ6_9HYPO</name>
<reference evidence="1 2" key="1">
    <citation type="journal article" date="2019" name="Appl. Microbiol. Biotechnol.">
        <title>Genome sequence of Isaria javanica and comparative genome analysis insights into family S53 peptidase evolution in fungal entomopathogens.</title>
        <authorList>
            <person name="Lin R."/>
            <person name="Zhang X."/>
            <person name="Xin B."/>
            <person name="Zou M."/>
            <person name="Gao Y."/>
            <person name="Qin F."/>
            <person name="Hu Q."/>
            <person name="Xie B."/>
            <person name="Cheng X."/>
        </authorList>
    </citation>
    <scope>NUCLEOTIDE SEQUENCE [LARGE SCALE GENOMIC DNA]</scope>
    <source>
        <strain evidence="1 2">IJ1G</strain>
    </source>
</reference>
<dbReference type="EMBL" id="SPUK01000010">
    <property type="protein sequence ID" value="TQV94255.1"/>
    <property type="molecule type" value="Genomic_DNA"/>
</dbReference>